<keyword evidence="1" id="KW-0472">Membrane</keyword>
<feature type="transmembrane region" description="Helical" evidence="1">
    <location>
        <begin position="136"/>
        <end position="158"/>
    </location>
</feature>
<evidence type="ECO:0008006" key="4">
    <source>
        <dbReference type="Google" id="ProtNLM"/>
    </source>
</evidence>
<keyword evidence="1" id="KW-1133">Transmembrane helix</keyword>
<evidence type="ECO:0000313" key="2">
    <source>
        <dbReference type="EMBL" id="MDC0744337.1"/>
    </source>
</evidence>
<keyword evidence="3" id="KW-1185">Reference proteome</keyword>
<dbReference type="RefSeq" id="WP_271920749.1">
    <property type="nucleotide sequence ID" value="NZ_JAQNDO010000001.1"/>
</dbReference>
<comment type="caution">
    <text evidence="2">The sequence shown here is derived from an EMBL/GenBank/DDBJ whole genome shotgun (WGS) entry which is preliminary data.</text>
</comment>
<feature type="transmembrane region" description="Helical" evidence="1">
    <location>
        <begin position="96"/>
        <end position="116"/>
    </location>
</feature>
<protein>
    <recommendedName>
        <fullName evidence="4">DUF998 domain-containing protein</fullName>
    </recommendedName>
</protein>
<sequence length="267" mass="27743">METSTRSTAITAFAIGVTAYFVATVGHEGLGHGGACVLVGGKALRMSSAWFDCDKAGLHEWAVRAVEAGGTVANLLIGALSLATMPRAPGRPGNRWYAHWLLAAVNLFMGAGYLMTSPLANHGDWADFIVGLPHPLLVRIALTLAGAVISAAALRVLLRRLDPHLGAELPARAGAARVLCWIPYGAVGGVLFSAAALLNAEGMQFALSSALATLGGTFFLAWLPAWVKAPRGEVEQPLELAPMPAWVLAGAALTALTLSVLGPGFRF</sequence>
<feature type="transmembrane region" description="Helical" evidence="1">
    <location>
        <begin position="245"/>
        <end position="265"/>
    </location>
</feature>
<evidence type="ECO:0000313" key="3">
    <source>
        <dbReference type="Proteomes" id="UP001221411"/>
    </source>
</evidence>
<reference evidence="2 3" key="1">
    <citation type="submission" date="2022-11" db="EMBL/GenBank/DDBJ databases">
        <title>Minimal conservation of predation-associated metabolite biosynthetic gene clusters underscores biosynthetic potential of Myxococcota including descriptions for ten novel species: Archangium lansinium sp. nov., Myxococcus landrumus sp. nov., Nannocystis bai.</title>
        <authorList>
            <person name="Ahearne A."/>
            <person name="Stevens C."/>
            <person name="Dowd S."/>
        </authorList>
    </citation>
    <scope>NUCLEOTIDE SEQUENCE [LARGE SCALE GENOMIC DNA]</scope>
    <source>
        <strain evidence="2 3">RJM3</strain>
    </source>
</reference>
<name>A0ABT5ESK8_9BACT</name>
<evidence type="ECO:0000256" key="1">
    <source>
        <dbReference type="SAM" id="Phobius"/>
    </source>
</evidence>
<dbReference type="Proteomes" id="UP001221411">
    <property type="component" value="Unassembled WGS sequence"/>
</dbReference>
<organism evidence="2 3">
    <name type="scientific">Polyangium mundeleinium</name>
    <dbReference type="NCBI Taxonomy" id="2995306"/>
    <lineage>
        <taxon>Bacteria</taxon>
        <taxon>Pseudomonadati</taxon>
        <taxon>Myxococcota</taxon>
        <taxon>Polyangia</taxon>
        <taxon>Polyangiales</taxon>
        <taxon>Polyangiaceae</taxon>
        <taxon>Polyangium</taxon>
    </lineage>
</organism>
<proteinExistence type="predicted"/>
<keyword evidence="1" id="KW-0812">Transmembrane</keyword>
<feature type="transmembrane region" description="Helical" evidence="1">
    <location>
        <begin position="178"/>
        <end position="198"/>
    </location>
</feature>
<dbReference type="EMBL" id="JAQNDO010000001">
    <property type="protein sequence ID" value="MDC0744337.1"/>
    <property type="molecule type" value="Genomic_DNA"/>
</dbReference>
<feature type="transmembrane region" description="Helical" evidence="1">
    <location>
        <begin position="204"/>
        <end position="225"/>
    </location>
</feature>
<gene>
    <name evidence="2" type="ORF">POL67_23605</name>
</gene>
<accession>A0ABT5ESK8</accession>